<name>A0A486XSH0_9GAMM</name>
<evidence type="ECO:0000256" key="1">
    <source>
        <dbReference type="SAM" id="MobiDB-lite"/>
    </source>
</evidence>
<dbReference type="AlphaFoldDB" id="A0A486XSH0"/>
<protein>
    <submittedName>
        <fullName evidence="2">RHS protein</fullName>
    </submittedName>
</protein>
<accession>A0A486XSH0</accession>
<dbReference type="EMBL" id="CAAJGR010000117">
    <property type="protein sequence ID" value="VHO04821.1"/>
    <property type="molecule type" value="Genomic_DNA"/>
</dbReference>
<organism evidence="2">
    <name type="scientific">Rheinheimera sp. BAL341</name>
    <dbReference type="NCBI Taxonomy" id="1708203"/>
    <lineage>
        <taxon>Bacteria</taxon>
        <taxon>Pseudomonadati</taxon>
        <taxon>Pseudomonadota</taxon>
        <taxon>Gammaproteobacteria</taxon>
        <taxon>Chromatiales</taxon>
        <taxon>Chromatiaceae</taxon>
        <taxon>Rheinheimera</taxon>
    </lineage>
</organism>
<sequence length="245" mass="25525">MTSGDIVRDTFGGIAHAAIGYGAGKLIQKSGDRPSWNFSNVATDSFGYVLGDPINFIDSNGLAGMDWLWGAIYNATGGATVPQGVVDAAAGFGDALSFGLTDKIRDWNGTNGAVDKCSSAYSGGEFAANFVDLKRGAASGLRAAAKGPRTPVGRSGRSDNFPNPRAPSPRNAPEVINGRSYSGHAIDRMQERGYTPSVVENALHNGVKSAGNTPNTMLYTDSVNKLRVVVNSKTGNVITVIPGLK</sequence>
<gene>
    <name evidence="2" type="ORF">BAL341_2093</name>
</gene>
<evidence type="ECO:0000313" key="2">
    <source>
        <dbReference type="EMBL" id="VHO04821.1"/>
    </source>
</evidence>
<feature type="region of interest" description="Disordered" evidence="1">
    <location>
        <begin position="142"/>
        <end position="176"/>
    </location>
</feature>
<reference evidence="2" key="1">
    <citation type="submission" date="2019-04" db="EMBL/GenBank/DDBJ databases">
        <authorList>
            <person name="Brambilla D."/>
        </authorList>
    </citation>
    <scope>NUCLEOTIDE SEQUENCE</scope>
    <source>
        <strain evidence="2">BAL1</strain>
    </source>
</reference>
<proteinExistence type="predicted"/>